<feature type="region of interest" description="Disordered" evidence="6">
    <location>
        <begin position="1411"/>
        <end position="1431"/>
    </location>
</feature>
<dbReference type="Proteomes" id="UP000199263">
    <property type="component" value="Unassembled WGS sequence"/>
</dbReference>
<accession>A0A1I1K5R2</accession>
<dbReference type="Pfam" id="PF01869">
    <property type="entry name" value="BcrAD_BadFG"/>
    <property type="match status" value="2"/>
</dbReference>
<organism evidence="9 10">
    <name type="scientific">Clostridium uliginosum</name>
    <dbReference type="NCBI Taxonomy" id="119641"/>
    <lineage>
        <taxon>Bacteria</taxon>
        <taxon>Bacillati</taxon>
        <taxon>Bacillota</taxon>
        <taxon>Clostridia</taxon>
        <taxon>Eubacteriales</taxon>
        <taxon>Clostridiaceae</taxon>
        <taxon>Clostridium</taxon>
    </lineage>
</organism>
<gene>
    <name evidence="9" type="ORF">SAMN05421842_10568</name>
</gene>
<dbReference type="PANTHER" id="PTHR32329:SF4">
    <property type="entry name" value="ACTIVATOR OF 2-HYDROXYACYL-COA DEHYDRATASE"/>
    <property type="match status" value="1"/>
</dbReference>
<evidence type="ECO:0000256" key="3">
    <source>
        <dbReference type="ARBA" id="ARBA00023004"/>
    </source>
</evidence>
<protein>
    <submittedName>
        <fullName evidence="9">CoA-substrate-specific enzyme activase, putative</fullName>
    </submittedName>
</protein>
<keyword evidence="4" id="KW-0411">Iron-sulfur</keyword>
<evidence type="ECO:0000256" key="4">
    <source>
        <dbReference type="ARBA" id="ARBA00023014"/>
    </source>
</evidence>
<dbReference type="EMBL" id="FOMG01000005">
    <property type="protein sequence ID" value="SFC55861.1"/>
    <property type="molecule type" value="Genomic_DNA"/>
</dbReference>
<dbReference type="InterPro" id="IPR018709">
    <property type="entry name" value="CoA_activase_DUF2229"/>
</dbReference>
<sequence>MNNYKIGLDIGSTTVKLVILNDKDTVVYSRYTRHFSDIKSTIIGLIEESYNEMGDIKCTLSVTGSGGLSVSKWINIEFVQEVIACSKTVETLIPKTDVVIELGGEDAKITYFRGGLEQRMNGSCAGGTGAFIDQMAVLLNTDATGLNEYAKDFKVLYPIASRCGVFAKTDVQPLINEGANKEDIAASIFQAVVNQTIGGLACGKPIKGNVAFLGGPLSFLSELRKRFIETLNLTEDEVIFPENSQLFVAQGAALLSKNNEMISLKHIVDKVKNLSEIKDDNVERLEPLFKNKEEYQEFKERHDKDKVKRGDLKSYKGNAFLGIDAGSTTTKAALINEDGELIYSLYQSNEGNPLKKVVEMLKDLYSKLPKEVEIVNATVTGYGEALIKSALHIDIGEIETIAHYKAAEYFLPGVDFILDIGGQDMKCLKIKNGTVDSILLNEACSSGCGSFIETFAKSLNMKIEDFAKEALISKAPVDLGSRCTVFMNSRVKQSQKEGAEVSDISAGLSYSVIKNALFKVIKLRDEKDMGSKVIVQGGTFYNEAVLRSFELISEREAIRPDISGIMGAFGCAIISKERYVEGEKSNILSKENVDKFDMTTSFKRCGKCGNNCLLTVNKFSTDEEFISGNRCDRALGVDKSKNDAPNLYKYKYKRTFKYVPLKESEAKRGAIGIPRVLNIYENYPFWFMLLTTLGFSVKLSAPSSKKIYEMGIDTIPSESACYPAKLVHGHIMSLINQGVKTIFYPCIPYEKNEFADADNNYNCPMVTSYPEVIKNNVDELKDKGIKYIAPFLSLDNDKVLAKRIVAEFKSYNVTLKEAENAVAVATKERQAYKADIQKKGEEVLRYLKENNKCGIVLCGRPYHIDPEINHGIPDVIASFGMAVLTEDSVSHLAQLKDKLRVVDQWTYHSRLYRAAQIVSENSNLEIIQLNSFGCGLDAVTTDQVSEIISSTGKIYTLLKIDEGNNLGAAKIRIRSLKAAIEERTRKNYKPIKEKIEYKNPVFTKDMRKTHTILAPQMSPIHFGLIQEATRASGYNLEVLPSIDTKAIDEGLKYVNNDACYPSIIVIGQIINALKSNKYDLNNTSVIISQTGGGCRATNYIGFLKMALKHAGFENIPVISLNAVGLEKQPGFKITLKLVKRALMALVYGDLLMRTLYRTRPYEEVEGSANALYEKFNKKAKENVRVGSIKEFKKNIKIIIEEFDNLPLLDIKKPRVGVVGEILVKFHPTANNNIVGILEREGAEAVVPDLLDFFFYSALDSNFKYKYLAGSKKDKNIDTIAIRYMETYRKTMKKCLEKSERFTPPKHIVELGKLASPIISLGNQTGEGWFLTAEMIELIQSGAENIICMQPFACLPNHVTGKGMIKALKEKYPQSNIVAIDYDPGASNVNQLNRIKLMLSVAFKKLEEETVPYSESQEKVEQEQFHNEISLT</sequence>
<dbReference type="Pfam" id="PF09989">
    <property type="entry name" value="DUF2229"/>
    <property type="match status" value="1"/>
</dbReference>
<reference evidence="9 10" key="1">
    <citation type="submission" date="2016-10" db="EMBL/GenBank/DDBJ databases">
        <authorList>
            <person name="de Groot N.N."/>
        </authorList>
    </citation>
    <scope>NUCLEOTIDE SEQUENCE [LARGE SCALE GENOMIC DNA]</scope>
    <source>
        <strain evidence="9 10">DSM 12992</strain>
    </source>
</reference>
<keyword evidence="5" id="KW-0175">Coiled coil</keyword>
<feature type="domain" description="ATPase BadF/BadG/BcrA/BcrD type" evidence="7">
    <location>
        <begin position="321"/>
        <end position="572"/>
    </location>
</feature>
<keyword evidence="3" id="KW-0408">Iron</keyword>
<evidence type="ECO:0000259" key="7">
    <source>
        <dbReference type="Pfam" id="PF01869"/>
    </source>
</evidence>
<evidence type="ECO:0000256" key="2">
    <source>
        <dbReference type="ARBA" id="ARBA00022723"/>
    </source>
</evidence>
<dbReference type="InterPro" id="IPR051805">
    <property type="entry name" value="Dehydratase_Activator_Redct"/>
</dbReference>
<evidence type="ECO:0000256" key="1">
    <source>
        <dbReference type="ARBA" id="ARBA00001966"/>
    </source>
</evidence>
<keyword evidence="2" id="KW-0479">Metal-binding</keyword>
<dbReference type="CDD" id="cd24035">
    <property type="entry name" value="ASKHA_NBD_O66634-like_rpt2"/>
    <property type="match status" value="1"/>
</dbReference>
<evidence type="ECO:0000256" key="5">
    <source>
        <dbReference type="SAM" id="Coils"/>
    </source>
</evidence>
<feature type="domain" description="ATPase BadF/BadG/BcrA/BcrD type" evidence="7">
    <location>
        <begin position="6"/>
        <end position="255"/>
    </location>
</feature>
<dbReference type="RefSeq" id="WP_090089410.1">
    <property type="nucleotide sequence ID" value="NZ_FOMG01000005.1"/>
</dbReference>
<dbReference type="CDD" id="cd24034">
    <property type="entry name" value="ASKHA_NBD_O66634-like_rpt1"/>
    <property type="match status" value="1"/>
</dbReference>
<dbReference type="GO" id="GO:0046872">
    <property type="term" value="F:metal ion binding"/>
    <property type="evidence" value="ECO:0007669"/>
    <property type="project" value="UniProtKB-KW"/>
</dbReference>
<evidence type="ECO:0000259" key="8">
    <source>
        <dbReference type="Pfam" id="PF09989"/>
    </source>
</evidence>
<dbReference type="Gene3D" id="3.30.420.40">
    <property type="match status" value="4"/>
</dbReference>
<dbReference type="SUPFAM" id="SSF53067">
    <property type="entry name" value="Actin-like ATPase domain"/>
    <property type="match status" value="2"/>
</dbReference>
<dbReference type="InterPro" id="IPR043129">
    <property type="entry name" value="ATPase_NBD"/>
</dbReference>
<dbReference type="GO" id="GO:0051536">
    <property type="term" value="F:iron-sulfur cluster binding"/>
    <property type="evidence" value="ECO:0007669"/>
    <property type="project" value="UniProtKB-KW"/>
</dbReference>
<keyword evidence="10" id="KW-1185">Reference proteome</keyword>
<evidence type="ECO:0000313" key="9">
    <source>
        <dbReference type="EMBL" id="SFC55861.1"/>
    </source>
</evidence>
<dbReference type="OrthoDB" id="9802715at2"/>
<name>A0A1I1K5R2_9CLOT</name>
<comment type="cofactor">
    <cofactor evidence="1">
        <name>[4Fe-4S] cluster</name>
        <dbReference type="ChEBI" id="CHEBI:49883"/>
    </cofactor>
</comment>
<dbReference type="NCBIfam" id="TIGR00241">
    <property type="entry name" value="CoA_E_activ"/>
    <property type="match status" value="1"/>
</dbReference>
<evidence type="ECO:0000256" key="6">
    <source>
        <dbReference type="SAM" id="MobiDB-lite"/>
    </source>
</evidence>
<evidence type="ECO:0000313" key="10">
    <source>
        <dbReference type="Proteomes" id="UP000199263"/>
    </source>
</evidence>
<feature type="coiled-coil region" evidence="5">
    <location>
        <begin position="808"/>
        <end position="835"/>
    </location>
</feature>
<dbReference type="InterPro" id="IPR008275">
    <property type="entry name" value="CoA_E_activase_dom"/>
</dbReference>
<dbReference type="STRING" id="119641.SAMN05421842_10568"/>
<proteinExistence type="predicted"/>
<feature type="compositionally biased region" description="Basic and acidic residues" evidence="6">
    <location>
        <begin position="1415"/>
        <end position="1425"/>
    </location>
</feature>
<dbReference type="InterPro" id="IPR002731">
    <property type="entry name" value="ATPase_BadF"/>
</dbReference>
<dbReference type="PANTHER" id="PTHR32329">
    <property type="entry name" value="BIFUNCTIONAL PROTEIN [INCLUDES 2-HYDROXYACYL-COA DEHYDRATASE (N-TER) AND ITS ACTIVATOR DOMAIN (C_TERM)-RELATED"/>
    <property type="match status" value="1"/>
</dbReference>
<feature type="domain" description="DUF2229" evidence="8">
    <location>
        <begin position="671"/>
        <end position="889"/>
    </location>
</feature>